<reference evidence="5" key="1">
    <citation type="submission" date="2025-08" db="UniProtKB">
        <authorList>
            <consortium name="Ensembl"/>
        </authorList>
    </citation>
    <scope>IDENTIFICATION</scope>
</reference>
<feature type="region of interest" description="Disordered" evidence="4">
    <location>
        <begin position="94"/>
        <end position="126"/>
    </location>
</feature>
<protein>
    <recommendedName>
        <fullName evidence="7">Family with sequence similarity 207 member A</fullName>
    </recommendedName>
</protein>
<gene>
    <name evidence="5" type="primary">LOC112266548</name>
</gene>
<dbReference type="PANTHER" id="PTHR31109:SF2">
    <property type="entry name" value="RIBOSOME BIOGENESIS PROTEIN SLX9 HOMOLOG"/>
    <property type="match status" value="1"/>
</dbReference>
<dbReference type="Ensembl" id="ENSOTST00005081255.2">
    <property type="protein sequence ID" value="ENSOTSP00005075027.2"/>
    <property type="gene ID" value="ENSOTSG00005024393.2"/>
</dbReference>
<evidence type="ECO:0008006" key="7">
    <source>
        <dbReference type="Google" id="ProtNLM"/>
    </source>
</evidence>
<dbReference type="GO" id="GO:0005730">
    <property type="term" value="C:nucleolus"/>
    <property type="evidence" value="ECO:0007669"/>
    <property type="project" value="UniProtKB-SubCell"/>
</dbReference>
<dbReference type="GO" id="GO:0030688">
    <property type="term" value="C:preribosome, small subunit precursor"/>
    <property type="evidence" value="ECO:0007669"/>
    <property type="project" value="InterPro"/>
</dbReference>
<dbReference type="GeneTree" id="ENSGT00390000015709"/>
<feature type="compositionally biased region" description="Basic residues" evidence="4">
    <location>
        <begin position="176"/>
        <end position="189"/>
    </location>
</feature>
<evidence type="ECO:0000256" key="4">
    <source>
        <dbReference type="SAM" id="MobiDB-lite"/>
    </source>
</evidence>
<accession>A0A8C8I7E7</accession>
<keyword evidence="6" id="KW-1185">Reference proteome</keyword>
<reference evidence="5" key="2">
    <citation type="submission" date="2025-09" db="UniProtKB">
        <authorList>
            <consortium name="Ensembl"/>
        </authorList>
    </citation>
    <scope>IDENTIFICATION</scope>
</reference>
<dbReference type="InterPro" id="IPR028160">
    <property type="entry name" value="Slx9-like"/>
</dbReference>
<comment type="similarity">
    <text evidence="2">Belongs to the SLX9 family.</text>
</comment>
<comment type="subcellular location">
    <subcellularLocation>
        <location evidence="1">Nucleus</location>
        <location evidence="1">Nucleolus</location>
    </subcellularLocation>
</comment>
<dbReference type="AlphaFoldDB" id="A0A8C8I7E7"/>
<dbReference type="GO" id="GO:0000462">
    <property type="term" value="P:maturation of SSU-rRNA from tricistronic rRNA transcript (SSU-rRNA, 5.8S rRNA, LSU-rRNA)"/>
    <property type="evidence" value="ECO:0007669"/>
    <property type="project" value="InterPro"/>
</dbReference>
<evidence type="ECO:0000256" key="2">
    <source>
        <dbReference type="ARBA" id="ARBA00011022"/>
    </source>
</evidence>
<sequence length="255" mass="28064">MVGKIKRVREKLHQAAVKLDSPPSGGARSTDLEKAPIPVITSGSFIFDVNKTNNAQLHIKKDENAKKPLSSFPSGIFAGTQISPEALVQTLKCEEPSNDTGTPAQKVPEEKKQQPKKEKMKERRDRWLNKISSIKLAKEQQVAQAKRAAMPVVGDMRPLADALPELCQLIPATTRTSRKASRKNRVPVKKKPEPTDFSLMKPAQKRKLLESETSRFSEAVKNLAHSKTNPLAAIVFWLAGSCGTSSGLFADMTSR</sequence>
<feature type="region of interest" description="Disordered" evidence="4">
    <location>
        <begin position="174"/>
        <end position="197"/>
    </location>
</feature>
<organism evidence="5 6">
    <name type="scientific">Oncorhynchus tshawytscha</name>
    <name type="common">Chinook salmon</name>
    <name type="synonym">Salmo tshawytscha</name>
    <dbReference type="NCBI Taxonomy" id="74940"/>
    <lineage>
        <taxon>Eukaryota</taxon>
        <taxon>Metazoa</taxon>
        <taxon>Chordata</taxon>
        <taxon>Craniata</taxon>
        <taxon>Vertebrata</taxon>
        <taxon>Euteleostomi</taxon>
        <taxon>Actinopterygii</taxon>
        <taxon>Neopterygii</taxon>
        <taxon>Teleostei</taxon>
        <taxon>Protacanthopterygii</taxon>
        <taxon>Salmoniformes</taxon>
        <taxon>Salmonidae</taxon>
        <taxon>Salmoninae</taxon>
        <taxon>Oncorhynchus</taxon>
    </lineage>
</organism>
<evidence type="ECO:0000313" key="6">
    <source>
        <dbReference type="Proteomes" id="UP000694402"/>
    </source>
</evidence>
<feature type="region of interest" description="Disordered" evidence="4">
    <location>
        <begin position="14"/>
        <end position="34"/>
    </location>
</feature>
<evidence type="ECO:0000256" key="1">
    <source>
        <dbReference type="ARBA" id="ARBA00004604"/>
    </source>
</evidence>
<evidence type="ECO:0000313" key="5">
    <source>
        <dbReference type="Ensembl" id="ENSOTSP00005075027.2"/>
    </source>
</evidence>
<dbReference type="Proteomes" id="UP000694402">
    <property type="component" value="Unassembled WGS sequence"/>
</dbReference>
<proteinExistence type="inferred from homology"/>
<feature type="compositionally biased region" description="Basic and acidic residues" evidence="4">
    <location>
        <begin position="107"/>
        <end position="126"/>
    </location>
</feature>
<dbReference type="PANTHER" id="PTHR31109">
    <property type="entry name" value="PROTEIN FAM207A"/>
    <property type="match status" value="1"/>
</dbReference>
<dbReference type="GO" id="GO:0030686">
    <property type="term" value="C:90S preribosome"/>
    <property type="evidence" value="ECO:0007669"/>
    <property type="project" value="InterPro"/>
</dbReference>
<name>A0A8C8I7E7_ONCTS</name>
<keyword evidence="3" id="KW-0539">Nucleus</keyword>
<evidence type="ECO:0000256" key="3">
    <source>
        <dbReference type="ARBA" id="ARBA00023242"/>
    </source>
</evidence>
<dbReference type="Pfam" id="PF15341">
    <property type="entry name" value="SLX9"/>
    <property type="match status" value="1"/>
</dbReference>